<evidence type="ECO:0000313" key="7">
    <source>
        <dbReference type="EMBL" id="MBK8573352.1"/>
    </source>
</evidence>
<dbReference type="InterPro" id="IPR006656">
    <property type="entry name" value="Mopterin_OxRdtase"/>
</dbReference>
<dbReference type="Gene3D" id="3.40.50.740">
    <property type="match status" value="1"/>
</dbReference>
<gene>
    <name evidence="7" type="ORF">IPN91_12090</name>
</gene>
<evidence type="ECO:0000259" key="5">
    <source>
        <dbReference type="Pfam" id="PF00384"/>
    </source>
</evidence>
<keyword evidence="3" id="KW-0408">Iron</keyword>
<dbReference type="Gene3D" id="2.40.40.20">
    <property type="match status" value="1"/>
</dbReference>
<dbReference type="AlphaFoldDB" id="A0A936K8D2"/>
<dbReference type="GO" id="GO:0046872">
    <property type="term" value="F:metal ion binding"/>
    <property type="evidence" value="ECO:0007669"/>
    <property type="project" value="UniProtKB-KW"/>
</dbReference>
<evidence type="ECO:0000256" key="3">
    <source>
        <dbReference type="ARBA" id="ARBA00023004"/>
    </source>
</evidence>
<keyword evidence="2" id="KW-0479">Metal-binding</keyword>
<evidence type="ECO:0000256" key="1">
    <source>
        <dbReference type="ARBA" id="ARBA00010312"/>
    </source>
</evidence>
<dbReference type="GO" id="GO:0051536">
    <property type="term" value="F:iron-sulfur cluster binding"/>
    <property type="evidence" value="ECO:0007669"/>
    <property type="project" value="UniProtKB-KW"/>
</dbReference>
<feature type="domain" description="Molybdopterin oxidoreductase" evidence="5">
    <location>
        <begin position="23"/>
        <end position="202"/>
    </location>
</feature>
<dbReference type="Proteomes" id="UP000709959">
    <property type="component" value="Unassembled WGS sequence"/>
</dbReference>
<feature type="domain" description="Molybdopterin dinucleotide-binding" evidence="6">
    <location>
        <begin position="303"/>
        <end position="398"/>
    </location>
</feature>
<organism evidence="7 8">
    <name type="scientific">Candidatus Geothrix odensensis</name>
    <dbReference type="NCBI Taxonomy" id="2954440"/>
    <lineage>
        <taxon>Bacteria</taxon>
        <taxon>Pseudomonadati</taxon>
        <taxon>Acidobacteriota</taxon>
        <taxon>Holophagae</taxon>
        <taxon>Holophagales</taxon>
        <taxon>Holophagaceae</taxon>
        <taxon>Geothrix</taxon>
    </lineage>
</organism>
<accession>A0A936K8D2</accession>
<dbReference type="InterPro" id="IPR050612">
    <property type="entry name" value="Prok_Mopterin_Oxidored"/>
</dbReference>
<dbReference type="GO" id="GO:0016491">
    <property type="term" value="F:oxidoreductase activity"/>
    <property type="evidence" value="ECO:0007669"/>
    <property type="project" value="InterPro"/>
</dbReference>
<comment type="similarity">
    <text evidence="1">Belongs to the prokaryotic molybdopterin-containing oxidoreductase family.</text>
</comment>
<dbReference type="EMBL" id="JADKCH010000017">
    <property type="protein sequence ID" value="MBK8573352.1"/>
    <property type="molecule type" value="Genomic_DNA"/>
</dbReference>
<dbReference type="Pfam" id="PF00384">
    <property type="entry name" value="Molybdopterin"/>
    <property type="match status" value="1"/>
</dbReference>
<dbReference type="InterPro" id="IPR009010">
    <property type="entry name" value="Asp_de-COase-like_dom_sf"/>
</dbReference>
<dbReference type="PANTHER" id="PTHR43742:SF6">
    <property type="entry name" value="OXIDOREDUCTASE YYAE-RELATED"/>
    <property type="match status" value="1"/>
</dbReference>
<evidence type="ECO:0000256" key="4">
    <source>
        <dbReference type="ARBA" id="ARBA00023014"/>
    </source>
</evidence>
<evidence type="ECO:0000256" key="2">
    <source>
        <dbReference type="ARBA" id="ARBA00022723"/>
    </source>
</evidence>
<dbReference type="Gene3D" id="3.40.228.10">
    <property type="entry name" value="Dimethylsulfoxide Reductase, domain 2"/>
    <property type="match status" value="1"/>
</dbReference>
<proteinExistence type="inferred from homology"/>
<dbReference type="PANTHER" id="PTHR43742">
    <property type="entry name" value="TRIMETHYLAMINE-N-OXIDE REDUCTASE"/>
    <property type="match status" value="1"/>
</dbReference>
<evidence type="ECO:0000313" key="8">
    <source>
        <dbReference type="Proteomes" id="UP000709959"/>
    </source>
</evidence>
<sequence length="416" mass="44915">MRPPEAQLLELADLMGQVAPMSICAGFGMQRYTNGGQTMRAIQALLPLTGNLGKPGAGWVYANLATQIFGHLKDPLDFYPPEQPDGVVRVSVSTARLGKDMLAQQDPPLRVGWIERGNPAAQNPETPSVLAALRALDFLVVVDERLTDTAREAHLVLPSKSLFEQTDVIGAYWHAYLQIRQKVVEPPGEVRPETEIYRALGQRLGLRPEQLAECLPEAGDAGVEAWLEARLAPHGLSLGQLREGPVLAPGAEEIAFADLRFTTPSGKVELLSEEAVTRWGVAALPDFTPPVESQAAGGGKHPLQLLTPNTKNSIHSQFLPLQVIRQLLPGPTLEMGPEDAHLRGLKEGERVRVFNDRGSLELPLRISFGMRPGTVAACNGFGAEDGGSVNLLSLGRETDLGFGAGFHDNLVEVERA</sequence>
<dbReference type="InterPro" id="IPR006657">
    <property type="entry name" value="MoPterin_dinucl-bd_dom"/>
</dbReference>
<evidence type="ECO:0000259" key="6">
    <source>
        <dbReference type="Pfam" id="PF01568"/>
    </source>
</evidence>
<dbReference type="Gene3D" id="3.30.2070.10">
    <property type="entry name" value="Formate dehydrogenase/DMSO reductase"/>
    <property type="match status" value="1"/>
</dbReference>
<dbReference type="SUPFAM" id="SSF53706">
    <property type="entry name" value="Formate dehydrogenase/DMSO reductase, domains 1-3"/>
    <property type="match status" value="1"/>
</dbReference>
<comment type="caution">
    <text evidence="7">The sequence shown here is derived from an EMBL/GenBank/DDBJ whole genome shotgun (WGS) entry which is preliminary data.</text>
</comment>
<dbReference type="Pfam" id="PF01568">
    <property type="entry name" value="Molydop_binding"/>
    <property type="match status" value="1"/>
</dbReference>
<keyword evidence="4" id="KW-0411">Iron-sulfur</keyword>
<reference evidence="7 8" key="1">
    <citation type="submission" date="2020-10" db="EMBL/GenBank/DDBJ databases">
        <title>Connecting structure to function with the recovery of over 1000 high-quality activated sludge metagenome-assembled genomes encoding full-length rRNA genes using long-read sequencing.</title>
        <authorList>
            <person name="Singleton C.M."/>
            <person name="Petriglieri F."/>
            <person name="Kristensen J.M."/>
            <person name="Kirkegaard R.H."/>
            <person name="Michaelsen T.Y."/>
            <person name="Andersen M.H."/>
            <person name="Karst S.M."/>
            <person name="Dueholm M.S."/>
            <person name="Nielsen P.H."/>
            <person name="Albertsen M."/>
        </authorList>
    </citation>
    <scope>NUCLEOTIDE SEQUENCE [LARGE SCALE GENOMIC DNA]</scope>
    <source>
        <strain evidence="7">OdNE_18-Q3-R46-58_MAXAC.008</strain>
    </source>
</reference>
<protein>
    <submittedName>
        <fullName evidence="7">Molybdopterin-dependent oxidoreductase</fullName>
    </submittedName>
</protein>
<dbReference type="SUPFAM" id="SSF50692">
    <property type="entry name" value="ADC-like"/>
    <property type="match status" value="1"/>
</dbReference>
<dbReference type="GO" id="GO:0043546">
    <property type="term" value="F:molybdopterin cofactor binding"/>
    <property type="evidence" value="ECO:0007669"/>
    <property type="project" value="InterPro"/>
</dbReference>
<name>A0A936K8D2_9BACT</name>